<accession>A0A0F9JLC2</accession>
<proteinExistence type="predicted"/>
<dbReference type="EMBL" id="LAZR01015976">
    <property type="protein sequence ID" value="KKM06516.1"/>
    <property type="molecule type" value="Genomic_DNA"/>
</dbReference>
<protein>
    <submittedName>
        <fullName evidence="1">Uncharacterized protein</fullName>
    </submittedName>
</protein>
<gene>
    <name evidence="1" type="ORF">LCGC14_1743230</name>
</gene>
<dbReference type="AlphaFoldDB" id="A0A0F9JLC2"/>
<evidence type="ECO:0000313" key="1">
    <source>
        <dbReference type="EMBL" id="KKM06516.1"/>
    </source>
</evidence>
<name>A0A0F9JLC2_9ZZZZ</name>
<feature type="non-terminal residue" evidence="1">
    <location>
        <position position="27"/>
    </location>
</feature>
<reference evidence="1" key="1">
    <citation type="journal article" date="2015" name="Nature">
        <title>Complex archaea that bridge the gap between prokaryotes and eukaryotes.</title>
        <authorList>
            <person name="Spang A."/>
            <person name="Saw J.H."/>
            <person name="Jorgensen S.L."/>
            <person name="Zaremba-Niedzwiedzka K."/>
            <person name="Martijn J."/>
            <person name="Lind A.E."/>
            <person name="van Eijk R."/>
            <person name="Schleper C."/>
            <person name="Guy L."/>
            <person name="Ettema T.J."/>
        </authorList>
    </citation>
    <scope>NUCLEOTIDE SEQUENCE</scope>
</reference>
<organism evidence="1">
    <name type="scientific">marine sediment metagenome</name>
    <dbReference type="NCBI Taxonomy" id="412755"/>
    <lineage>
        <taxon>unclassified sequences</taxon>
        <taxon>metagenomes</taxon>
        <taxon>ecological metagenomes</taxon>
    </lineage>
</organism>
<sequence>MKTLILLLALCALACEPQVTFELPSVE</sequence>
<comment type="caution">
    <text evidence="1">The sequence shown here is derived from an EMBL/GenBank/DDBJ whole genome shotgun (WGS) entry which is preliminary data.</text>
</comment>